<organism evidence="9 10">
    <name type="scientific">Actinorhabdospora filicis</name>
    <dbReference type="NCBI Taxonomy" id="1785913"/>
    <lineage>
        <taxon>Bacteria</taxon>
        <taxon>Bacillati</taxon>
        <taxon>Actinomycetota</taxon>
        <taxon>Actinomycetes</taxon>
        <taxon>Micromonosporales</taxon>
        <taxon>Micromonosporaceae</taxon>
        <taxon>Actinorhabdospora</taxon>
    </lineage>
</organism>
<evidence type="ECO:0000256" key="8">
    <source>
        <dbReference type="SAM" id="MobiDB-lite"/>
    </source>
</evidence>
<evidence type="ECO:0000256" key="6">
    <source>
        <dbReference type="ARBA" id="ARBA00023136"/>
    </source>
</evidence>
<evidence type="ECO:0000256" key="2">
    <source>
        <dbReference type="ARBA" id="ARBA00022475"/>
    </source>
</evidence>
<dbReference type="GO" id="GO:0042158">
    <property type="term" value="P:lipoprotein biosynthetic process"/>
    <property type="evidence" value="ECO:0007669"/>
    <property type="project" value="UniProtKB-UniRule"/>
</dbReference>
<keyword evidence="5 7" id="KW-1133">Transmembrane helix</keyword>
<dbReference type="RefSeq" id="WP_285660567.1">
    <property type="nucleotide sequence ID" value="NZ_BSTX01000001.1"/>
</dbReference>
<evidence type="ECO:0000313" key="9">
    <source>
        <dbReference type="EMBL" id="GLZ75326.1"/>
    </source>
</evidence>
<dbReference type="Pfam" id="PF01790">
    <property type="entry name" value="LGT"/>
    <property type="match status" value="1"/>
</dbReference>
<keyword evidence="4 7" id="KW-0812">Transmembrane</keyword>
<dbReference type="EC" id="2.5.1.145" evidence="7"/>
<evidence type="ECO:0000256" key="7">
    <source>
        <dbReference type="HAMAP-Rule" id="MF_01147"/>
    </source>
</evidence>
<dbReference type="NCBIfam" id="TIGR00544">
    <property type="entry name" value="lgt"/>
    <property type="match status" value="1"/>
</dbReference>
<protein>
    <recommendedName>
        <fullName evidence="7">Phosphatidylglycerol--prolipoprotein diacylglyceryl transferase</fullName>
        <ecNumber evidence="7">2.5.1.145</ecNumber>
    </recommendedName>
</protein>
<comment type="function">
    <text evidence="7">Catalyzes the transfer of the diacylglyceryl group from phosphatidylglycerol to the sulfhydryl group of the N-terminal cysteine of a prolipoprotein, the first step in the formation of mature lipoproteins.</text>
</comment>
<dbReference type="GO" id="GO:0008961">
    <property type="term" value="F:phosphatidylglycerol-prolipoprotein diacylglyceryl transferase activity"/>
    <property type="evidence" value="ECO:0007669"/>
    <property type="project" value="UniProtKB-UniRule"/>
</dbReference>
<dbReference type="Proteomes" id="UP001165079">
    <property type="component" value="Unassembled WGS sequence"/>
</dbReference>
<keyword evidence="2 7" id="KW-1003">Cell membrane</keyword>
<dbReference type="HAMAP" id="MF_01147">
    <property type="entry name" value="Lgt"/>
    <property type="match status" value="1"/>
</dbReference>
<evidence type="ECO:0000256" key="4">
    <source>
        <dbReference type="ARBA" id="ARBA00022692"/>
    </source>
</evidence>
<dbReference type="AlphaFoldDB" id="A0A9W6SIK9"/>
<evidence type="ECO:0000256" key="3">
    <source>
        <dbReference type="ARBA" id="ARBA00022679"/>
    </source>
</evidence>
<proteinExistence type="inferred from homology"/>
<dbReference type="PROSITE" id="PS01311">
    <property type="entry name" value="LGT"/>
    <property type="match status" value="1"/>
</dbReference>
<feature type="transmembrane region" description="Helical" evidence="7">
    <location>
        <begin position="121"/>
        <end position="141"/>
    </location>
</feature>
<dbReference type="PANTHER" id="PTHR30589">
    <property type="entry name" value="PROLIPOPROTEIN DIACYLGLYCERYL TRANSFERASE"/>
    <property type="match status" value="1"/>
</dbReference>
<evidence type="ECO:0000313" key="10">
    <source>
        <dbReference type="Proteomes" id="UP001165079"/>
    </source>
</evidence>
<sequence>MDLASIPSPSKSVWYLFGTIPLRGYALCIIAGIILACVITEVRLRRRGAPPGTVIDIALWAVPFGIVGARIYHVITSPEAYFGQGGSPVKALYIWEGGLGIPGAILAGAIGAWIGARRLGIPLSMVADALAPGLPVAQAVGRLGNWFNQELYGGPLNAWWAVEISPENRLPGHLNEATYHPTFLYELLWNLGVALLVWLLDRKFKFGKGRAFALYVLAYGIGRFWIEGVRIDPAEAFLGLRTNQWMSVVIVIGSLVYLFLVRGKRDVLVTGEDGRLVAVAYDSPEATAAPAATEKTGVAKDEAEEPAGDEPEDEPADGKTAEDGKVL</sequence>
<feature type="transmembrane region" description="Helical" evidence="7">
    <location>
        <begin position="183"/>
        <end position="200"/>
    </location>
</feature>
<comment type="similarity">
    <text evidence="1 7">Belongs to the Lgt family.</text>
</comment>
<comment type="catalytic activity">
    <reaction evidence="7">
        <text>L-cysteinyl-[prolipoprotein] + a 1,2-diacyl-sn-glycero-3-phospho-(1'-sn-glycerol) = an S-1,2-diacyl-sn-glyceryl-L-cysteinyl-[prolipoprotein] + sn-glycerol 1-phosphate + H(+)</text>
        <dbReference type="Rhea" id="RHEA:56712"/>
        <dbReference type="Rhea" id="RHEA-COMP:14679"/>
        <dbReference type="Rhea" id="RHEA-COMP:14680"/>
        <dbReference type="ChEBI" id="CHEBI:15378"/>
        <dbReference type="ChEBI" id="CHEBI:29950"/>
        <dbReference type="ChEBI" id="CHEBI:57685"/>
        <dbReference type="ChEBI" id="CHEBI:64716"/>
        <dbReference type="ChEBI" id="CHEBI:140658"/>
        <dbReference type="EC" id="2.5.1.145"/>
    </reaction>
</comment>
<dbReference type="EMBL" id="BSTX01000001">
    <property type="protein sequence ID" value="GLZ75326.1"/>
    <property type="molecule type" value="Genomic_DNA"/>
</dbReference>
<feature type="binding site" evidence="7">
    <location>
        <position position="142"/>
    </location>
    <ligand>
        <name>a 1,2-diacyl-sn-glycero-3-phospho-(1'-sn-glycerol)</name>
        <dbReference type="ChEBI" id="CHEBI:64716"/>
    </ligand>
</feature>
<name>A0A9W6SIK9_9ACTN</name>
<reference evidence="9" key="1">
    <citation type="submission" date="2023-03" db="EMBL/GenBank/DDBJ databases">
        <title>Actinorhabdospora filicis NBRC 111898.</title>
        <authorList>
            <person name="Ichikawa N."/>
            <person name="Sato H."/>
            <person name="Tonouchi N."/>
        </authorList>
    </citation>
    <scope>NUCLEOTIDE SEQUENCE</scope>
    <source>
        <strain evidence="9">NBRC 111898</strain>
    </source>
</reference>
<feature type="transmembrane region" description="Helical" evidence="7">
    <location>
        <begin position="243"/>
        <end position="261"/>
    </location>
</feature>
<dbReference type="InterPro" id="IPR001640">
    <property type="entry name" value="Lgt"/>
</dbReference>
<comment type="pathway">
    <text evidence="7">Protein modification; lipoprotein biosynthesis (diacylglyceryl transfer).</text>
</comment>
<feature type="transmembrane region" description="Helical" evidence="7">
    <location>
        <begin position="54"/>
        <end position="72"/>
    </location>
</feature>
<feature type="transmembrane region" description="Helical" evidence="7">
    <location>
        <begin position="212"/>
        <end position="231"/>
    </location>
</feature>
<keyword evidence="3 7" id="KW-0808">Transferase</keyword>
<evidence type="ECO:0000256" key="1">
    <source>
        <dbReference type="ARBA" id="ARBA00007150"/>
    </source>
</evidence>
<comment type="subcellular location">
    <subcellularLocation>
        <location evidence="7">Cell membrane</location>
        <topology evidence="7">Multi-pass membrane protein</topology>
    </subcellularLocation>
</comment>
<feature type="compositionally biased region" description="Acidic residues" evidence="8">
    <location>
        <begin position="302"/>
        <end position="315"/>
    </location>
</feature>
<feature type="transmembrane region" description="Helical" evidence="7">
    <location>
        <begin position="20"/>
        <end position="42"/>
    </location>
</feature>
<dbReference type="GO" id="GO:0005886">
    <property type="term" value="C:plasma membrane"/>
    <property type="evidence" value="ECO:0007669"/>
    <property type="project" value="UniProtKB-SubCell"/>
</dbReference>
<keyword evidence="10" id="KW-1185">Reference proteome</keyword>
<evidence type="ECO:0000256" key="5">
    <source>
        <dbReference type="ARBA" id="ARBA00022989"/>
    </source>
</evidence>
<accession>A0A9W6SIK9</accession>
<comment type="caution">
    <text evidence="9">The sequence shown here is derived from an EMBL/GenBank/DDBJ whole genome shotgun (WGS) entry which is preliminary data.</text>
</comment>
<gene>
    <name evidence="9" type="primary">lgt2</name>
    <name evidence="7" type="synonym">lgt</name>
    <name evidence="9" type="ORF">Afil01_01330</name>
</gene>
<feature type="transmembrane region" description="Helical" evidence="7">
    <location>
        <begin position="92"/>
        <end position="114"/>
    </location>
</feature>
<keyword evidence="6 7" id="KW-0472">Membrane</keyword>
<dbReference type="PANTHER" id="PTHR30589:SF0">
    <property type="entry name" value="PHOSPHATIDYLGLYCEROL--PROLIPOPROTEIN DIACYLGLYCERYL TRANSFERASE"/>
    <property type="match status" value="1"/>
</dbReference>
<feature type="region of interest" description="Disordered" evidence="8">
    <location>
        <begin position="287"/>
        <end position="327"/>
    </location>
</feature>
<feature type="compositionally biased region" description="Basic and acidic residues" evidence="8">
    <location>
        <begin position="316"/>
        <end position="327"/>
    </location>
</feature>